<sequence length="230" mass="25800">MDNFNLRLKEAMEYKKIKSAELSKLTGIGKSSISQWLSGQYSAKQDKIFLIAKALNVNPSWLIGADVPMTNESTPEKIFNIANQLDNSRQAKVYDYASEQLKEQNKVIQIPKINTVEVYGAVSAGTGEYMVDNQPEEVEYNGKVPEHDFAVTVNGDSMTPLFDDKQIIFVKKSEEARSGQIVIADYDGQAYVKKYVQDSEGCRLVSLNKKYADLPINENHEMSLFGVVIL</sequence>
<reference evidence="5 6" key="1">
    <citation type="submission" date="2023-10" db="EMBL/GenBank/DDBJ databases">
        <authorList>
            <person name="Botero Cardona J."/>
        </authorList>
    </citation>
    <scope>NUCLEOTIDE SEQUENCE [LARGE SCALE GENOMIC DNA]</scope>
    <source>
        <strain evidence="5 6">R-82641</strain>
    </source>
</reference>
<dbReference type="Gene3D" id="2.10.109.10">
    <property type="entry name" value="Umud Fragment, subunit A"/>
    <property type="match status" value="1"/>
</dbReference>
<dbReference type="InterPro" id="IPR039418">
    <property type="entry name" value="LexA-like"/>
</dbReference>
<dbReference type="SMART" id="SM00530">
    <property type="entry name" value="HTH_XRE"/>
    <property type="match status" value="1"/>
</dbReference>
<organism evidence="5 6">
    <name type="scientific">Fructobacillus cardui</name>
    <dbReference type="NCBI Taxonomy" id="2893170"/>
    <lineage>
        <taxon>Bacteria</taxon>
        <taxon>Bacillati</taxon>
        <taxon>Bacillota</taxon>
        <taxon>Bacilli</taxon>
        <taxon>Lactobacillales</taxon>
        <taxon>Lactobacillaceae</taxon>
        <taxon>Fructobacillus</taxon>
    </lineage>
</organism>
<dbReference type="SUPFAM" id="SSF51306">
    <property type="entry name" value="LexA/Signal peptidase"/>
    <property type="match status" value="1"/>
</dbReference>
<dbReference type="Gene3D" id="1.10.260.40">
    <property type="entry name" value="lambda repressor-like DNA-binding domains"/>
    <property type="match status" value="1"/>
</dbReference>
<dbReference type="EMBL" id="CAUZLY010000013">
    <property type="protein sequence ID" value="CAK1254076.1"/>
    <property type="molecule type" value="Genomic_DNA"/>
</dbReference>
<dbReference type="CDD" id="cd06529">
    <property type="entry name" value="S24_LexA-like"/>
    <property type="match status" value="1"/>
</dbReference>
<dbReference type="PANTHER" id="PTHR40661:SF1">
    <property type="entry name" value="HTH CRO_C1-TYPE DOMAIN-CONTAINING PROTEIN"/>
    <property type="match status" value="1"/>
</dbReference>
<comment type="caution">
    <text evidence="5">The sequence shown here is derived from an EMBL/GenBank/DDBJ whole genome shotgun (WGS) entry which is preliminary data.</text>
</comment>
<dbReference type="Pfam" id="PF00717">
    <property type="entry name" value="Peptidase_S24"/>
    <property type="match status" value="1"/>
</dbReference>
<accession>A0ABM9N1Q5</accession>
<feature type="domain" description="HTH cro/C1-type" evidence="4">
    <location>
        <begin position="8"/>
        <end position="62"/>
    </location>
</feature>
<keyword evidence="6" id="KW-1185">Reference proteome</keyword>
<evidence type="ECO:0000256" key="3">
    <source>
        <dbReference type="ARBA" id="ARBA00023163"/>
    </source>
</evidence>
<proteinExistence type="predicted"/>
<evidence type="ECO:0000256" key="1">
    <source>
        <dbReference type="ARBA" id="ARBA00023015"/>
    </source>
</evidence>
<dbReference type="InterPro" id="IPR010982">
    <property type="entry name" value="Lambda_DNA-bd_dom_sf"/>
</dbReference>
<gene>
    <name evidence="5" type="ORF">R82641_BJNNKPBH_01468</name>
</gene>
<keyword evidence="2" id="KW-0238">DNA-binding</keyword>
<dbReference type="Pfam" id="PF01381">
    <property type="entry name" value="HTH_3"/>
    <property type="match status" value="1"/>
</dbReference>
<dbReference type="PROSITE" id="PS50943">
    <property type="entry name" value="HTH_CROC1"/>
    <property type="match status" value="1"/>
</dbReference>
<keyword evidence="1" id="KW-0805">Transcription regulation</keyword>
<dbReference type="PANTHER" id="PTHR40661">
    <property type="match status" value="1"/>
</dbReference>
<evidence type="ECO:0000313" key="5">
    <source>
        <dbReference type="EMBL" id="CAK1254076.1"/>
    </source>
</evidence>
<dbReference type="CDD" id="cd00093">
    <property type="entry name" value="HTH_XRE"/>
    <property type="match status" value="1"/>
</dbReference>
<evidence type="ECO:0000256" key="2">
    <source>
        <dbReference type="ARBA" id="ARBA00023125"/>
    </source>
</evidence>
<evidence type="ECO:0000313" key="6">
    <source>
        <dbReference type="Proteomes" id="UP001314200"/>
    </source>
</evidence>
<dbReference type="InterPro" id="IPR036286">
    <property type="entry name" value="LexA/Signal_pep-like_sf"/>
</dbReference>
<keyword evidence="3" id="KW-0804">Transcription</keyword>
<dbReference type="InterPro" id="IPR001387">
    <property type="entry name" value="Cro/C1-type_HTH"/>
</dbReference>
<protein>
    <submittedName>
        <fullName evidence="5">Contains Cro/C1-type HTH and peptisase s24 domains</fullName>
    </submittedName>
</protein>
<dbReference type="InterPro" id="IPR015927">
    <property type="entry name" value="Peptidase_S24_S26A/B/C"/>
</dbReference>
<dbReference type="RefSeq" id="WP_338348179.1">
    <property type="nucleotide sequence ID" value="NZ_CAUZLY010000013.1"/>
</dbReference>
<dbReference type="Proteomes" id="UP001314200">
    <property type="component" value="Unassembled WGS sequence"/>
</dbReference>
<dbReference type="SUPFAM" id="SSF47413">
    <property type="entry name" value="lambda repressor-like DNA-binding domains"/>
    <property type="match status" value="1"/>
</dbReference>
<name>A0ABM9N1Q5_9LACO</name>
<evidence type="ECO:0000259" key="4">
    <source>
        <dbReference type="PROSITE" id="PS50943"/>
    </source>
</evidence>